<keyword evidence="12" id="KW-1185">Reference proteome</keyword>
<dbReference type="Pfam" id="PF00534">
    <property type="entry name" value="Glycos_transf_1"/>
    <property type="match status" value="1"/>
</dbReference>
<dbReference type="RefSeq" id="WP_379075931.1">
    <property type="nucleotide sequence ID" value="NZ_JBHTJW010000002.1"/>
</dbReference>
<name>A0ABW3GH90_9PROT</name>
<dbReference type="SUPFAM" id="SSF53756">
    <property type="entry name" value="UDP-Glycosyltransferase/glycogen phosphorylase"/>
    <property type="match status" value="1"/>
</dbReference>
<dbReference type="Pfam" id="PF08323">
    <property type="entry name" value="Glyco_transf_5"/>
    <property type="match status" value="1"/>
</dbReference>
<dbReference type="NCBIfam" id="TIGR02095">
    <property type="entry name" value="glgA"/>
    <property type="match status" value="1"/>
</dbReference>
<accession>A0ABW3GH90</accession>
<dbReference type="CDD" id="cd03791">
    <property type="entry name" value="GT5_Glycogen_synthase_DULL1-like"/>
    <property type="match status" value="1"/>
</dbReference>
<dbReference type="InterPro" id="IPR011835">
    <property type="entry name" value="GS/SS"/>
</dbReference>
<sequence>MRLLFVTSEVFPLIKTGGLADVSGALPTALASSDTEIQILLPAYRGMLAQCSSPKHLGSLQPFHDIRCELYKTLLPGTNIPLLLIDCPALYDRDGGPYHHPLHGEWEDNPLRFGVLSKVAAMLAMPNMLQAWQPEIVHCNDWQTGLTPYYLKQMGSQAKSVFSIHNLAFQGNFHADWRYRLTLNLEDYQAEGYEFYGQVSFMKSGLFYADALSTVSPTYAREIQTDQFGFGFQGLLQHRAADLTGILNGIDTEIWNPAQDPYLPAHYTASALSGKQAIKQALQAELGLRQQADTPLLGVVSRLTYQKGLDMLIEIADVLLGSGCQLAVLGSGEASMQRQYLSLMQRYPGQVAVTIGYNEPLSHRIMAGTDIFVMPSRFEPCGLNQMYGLRYGTIPVVANTGGLADSVHGGEINAQGVPGTMTGWVMADNDASTLLVTLQTAMQVYANSGQWQQLQRQAMQQDVSWETSAQHYQTLYQNVLSSPKA</sequence>
<dbReference type="GO" id="GO:0009011">
    <property type="term" value="F:alpha-1,4-glucan glucosyltransferase (ADP-glucose donor) activity"/>
    <property type="evidence" value="ECO:0007669"/>
    <property type="project" value="UniProtKB-EC"/>
</dbReference>
<dbReference type="Gene3D" id="3.40.50.2000">
    <property type="entry name" value="Glycogen Phosphorylase B"/>
    <property type="match status" value="2"/>
</dbReference>
<evidence type="ECO:0000256" key="3">
    <source>
        <dbReference type="ARBA" id="ARBA00004964"/>
    </source>
</evidence>
<dbReference type="NCBIfam" id="NF001899">
    <property type="entry name" value="PRK00654.1-2"/>
    <property type="match status" value="1"/>
</dbReference>
<evidence type="ECO:0000256" key="5">
    <source>
        <dbReference type="ARBA" id="ARBA00022676"/>
    </source>
</evidence>
<comment type="catalytic activity">
    <reaction evidence="1 8">
        <text>[(1-&gt;4)-alpha-D-glucosyl](n) + ADP-alpha-D-glucose = [(1-&gt;4)-alpha-D-glucosyl](n+1) + ADP + H(+)</text>
        <dbReference type="Rhea" id="RHEA:18189"/>
        <dbReference type="Rhea" id="RHEA-COMP:9584"/>
        <dbReference type="Rhea" id="RHEA-COMP:9587"/>
        <dbReference type="ChEBI" id="CHEBI:15378"/>
        <dbReference type="ChEBI" id="CHEBI:15444"/>
        <dbReference type="ChEBI" id="CHEBI:57498"/>
        <dbReference type="ChEBI" id="CHEBI:456216"/>
        <dbReference type="EC" id="2.4.1.21"/>
    </reaction>
</comment>
<evidence type="ECO:0000256" key="6">
    <source>
        <dbReference type="ARBA" id="ARBA00022679"/>
    </source>
</evidence>
<keyword evidence="5 8" id="KW-0328">Glycosyltransferase</keyword>
<evidence type="ECO:0000259" key="9">
    <source>
        <dbReference type="Pfam" id="PF00534"/>
    </source>
</evidence>
<evidence type="ECO:0000256" key="2">
    <source>
        <dbReference type="ARBA" id="ARBA00002764"/>
    </source>
</evidence>
<comment type="function">
    <text evidence="2 8">Synthesizes alpha-1,4-glucan chains using ADP-glucose.</text>
</comment>
<evidence type="ECO:0000256" key="1">
    <source>
        <dbReference type="ARBA" id="ARBA00001478"/>
    </source>
</evidence>
<evidence type="ECO:0000256" key="7">
    <source>
        <dbReference type="ARBA" id="ARBA00023056"/>
    </source>
</evidence>
<evidence type="ECO:0000313" key="11">
    <source>
        <dbReference type="EMBL" id="MFD0929994.1"/>
    </source>
</evidence>
<dbReference type="Proteomes" id="UP001597106">
    <property type="component" value="Unassembled WGS sequence"/>
</dbReference>
<keyword evidence="6 8" id="KW-0808">Transferase</keyword>
<comment type="caution">
    <text evidence="11">The sequence shown here is derived from an EMBL/GenBank/DDBJ whole genome shotgun (WGS) entry which is preliminary data.</text>
</comment>
<feature type="domain" description="Starch synthase catalytic" evidence="10">
    <location>
        <begin position="3"/>
        <end position="238"/>
    </location>
</feature>
<dbReference type="EMBL" id="JBHTJW010000002">
    <property type="protein sequence ID" value="MFD0929994.1"/>
    <property type="molecule type" value="Genomic_DNA"/>
</dbReference>
<organism evidence="11 12">
    <name type="scientific">Methylophilus glucosoxydans</name>
    <dbReference type="NCBI Taxonomy" id="752553"/>
    <lineage>
        <taxon>Bacteria</taxon>
        <taxon>Pseudomonadati</taxon>
        <taxon>Pseudomonadota</taxon>
        <taxon>Betaproteobacteria</taxon>
        <taxon>Nitrosomonadales</taxon>
        <taxon>Methylophilaceae</taxon>
        <taxon>Methylophilus</taxon>
    </lineage>
</organism>
<gene>
    <name evidence="8 11" type="primary">glgA</name>
    <name evidence="11" type="ORF">ACFQ1T_09415</name>
</gene>
<dbReference type="InterPro" id="IPR013534">
    <property type="entry name" value="Starch_synth_cat_dom"/>
</dbReference>
<feature type="domain" description="Glycosyl transferase family 1" evidence="9">
    <location>
        <begin position="292"/>
        <end position="434"/>
    </location>
</feature>
<evidence type="ECO:0000256" key="4">
    <source>
        <dbReference type="ARBA" id="ARBA00010281"/>
    </source>
</evidence>
<evidence type="ECO:0000259" key="10">
    <source>
        <dbReference type="Pfam" id="PF08323"/>
    </source>
</evidence>
<evidence type="ECO:0000256" key="8">
    <source>
        <dbReference type="HAMAP-Rule" id="MF_00484"/>
    </source>
</evidence>
<protein>
    <recommendedName>
        <fullName evidence="8">Glycogen synthase</fullName>
        <ecNumber evidence="8">2.4.1.21</ecNumber>
    </recommendedName>
    <alternativeName>
        <fullName evidence="8">Starch [bacterial glycogen] synthase</fullName>
    </alternativeName>
</protein>
<dbReference type="HAMAP" id="MF_00484">
    <property type="entry name" value="Glycogen_synth"/>
    <property type="match status" value="1"/>
</dbReference>
<dbReference type="PANTHER" id="PTHR45825">
    <property type="entry name" value="GRANULE-BOUND STARCH SYNTHASE 1, CHLOROPLASTIC/AMYLOPLASTIC"/>
    <property type="match status" value="1"/>
</dbReference>
<dbReference type="PANTHER" id="PTHR45825:SF11">
    <property type="entry name" value="ALPHA AMYLASE DOMAIN-CONTAINING PROTEIN"/>
    <property type="match status" value="1"/>
</dbReference>
<comment type="pathway">
    <text evidence="3 8">Glycan biosynthesis; glycogen biosynthesis.</text>
</comment>
<dbReference type="InterPro" id="IPR001296">
    <property type="entry name" value="Glyco_trans_1"/>
</dbReference>
<comment type="similarity">
    <text evidence="4 8">Belongs to the glycosyltransferase 1 family. Bacterial/plant glycogen synthase subfamily.</text>
</comment>
<reference evidence="12" key="1">
    <citation type="journal article" date="2019" name="Int. J. Syst. Evol. Microbiol.">
        <title>The Global Catalogue of Microorganisms (GCM) 10K type strain sequencing project: providing services to taxonomists for standard genome sequencing and annotation.</title>
        <authorList>
            <consortium name="The Broad Institute Genomics Platform"/>
            <consortium name="The Broad Institute Genome Sequencing Center for Infectious Disease"/>
            <person name="Wu L."/>
            <person name="Ma J."/>
        </authorList>
    </citation>
    <scope>NUCLEOTIDE SEQUENCE [LARGE SCALE GENOMIC DNA]</scope>
    <source>
        <strain evidence="12">CCUG 59685</strain>
    </source>
</reference>
<feature type="binding site" evidence="8">
    <location>
        <position position="15"/>
    </location>
    <ligand>
        <name>ADP-alpha-D-glucose</name>
        <dbReference type="ChEBI" id="CHEBI:57498"/>
    </ligand>
</feature>
<keyword evidence="7 8" id="KW-0320">Glycogen biosynthesis</keyword>
<proteinExistence type="inferred from homology"/>
<dbReference type="EC" id="2.4.1.21" evidence="8"/>
<evidence type="ECO:0000313" key="12">
    <source>
        <dbReference type="Proteomes" id="UP001597106"/>
    </source>
</evidence>